<dbReference type="KEGG" id="mana:MAMMFC1_00712"/>
<accession>A0A348AG66</accession>
<proteinExistence type="predicted"/>
<keyword evidence="2" id="KW-1185">Reference proteome</keyword>
<dbReference type="AlphaFoldDB" id="A0A348AG66"/>
<name>A0A348AG66_9FIRM</name>
<reference evidence="1 2" key="1">
    <citation type="journal article" date="2018" name="Int. J. Syst. Evol. Microbiol.">
        <title>Methylomusa anaerophila gen. nov., sp. nov., an anaerobic methanol-utilizing bacterium isolated from a microbial fuel cell.</title>
        <authorList>
            <person name="Amano N."/>
            <person name="Yamamuro A."/>
            <person name="Miyahara M."/>
            <person name="Kouzuma A."/>
            <person name="Abe T."/>
            <person name="Watanabe K."/>
        </authorList>
    </citation>
    <scope>NUCLEOTIDE SEQUENCE [LARGE SCALE GENOMIC DNA]</scope>
    <source>
        <strain evidence="1 2">MMFC1</strain>
    </source>
</reference>
<dbReference type="EMBL" id="AP018449">
    <property type="protein sequence ID" value="BBB90064.1"/>
    <property type="molecule type" value="Genomic_DNA"/>
</dbReference>
<dbReference type="Proteomes" id="UP000276437">
    <property type="component" value="Chromosome"/>
</dbReference>
<evidence type="ECO:0000313" key="1">
    <source>
        <dbReference type="EMBL" id="BBB90064.1"/>
    </source>
</evidence>
<protein>
    <submittedName>
        <fullName evidence="1">Uncharacterized protein</fullName>
    </submittedName>
</protein>
<evidence type="ECO:0000313" key="2">
    <source>
        <dbReference type="Proteomes" id="UP000276437"/>
    </source>
</evidence>
<gene>
    <name evidence="1" type="ORF">MAMMFC1_00712</name>
</gene>
<organism evidence="1 2">
    <name type="scientific">Methylomusa anaerophila</name>
    <dbReference type="NCBI Taxonomy" id="1930071"/>
    <lineage>
        <taxon>Bacteria</taxon>
        <taxon>Bacillati</taxon>
        <taxon>Bacillota</taxon>
        <taxon>Negativicutes</taxon>
        <taxon>Selenomonadales</taxon>
        <taxon>Sporomusaceae</taxon>
        <taxon>Methylomusa</taxon>
    </lineage>
</organism>
<sequence>MNFNINRHSRTKDETAIRRYGKSVTFETYFDFTTFFKNCAVIIFIQSQTPAAIKELYIPA</sequence>